<gene>
    <name evidence="2" type="ORF">rCG_36029</name>
</gene>
<dbReference type="Proteomes" id="UP000234681">
    <property type="component" value="Chromosome 14"/>
</dbReference>
<sequence>MDCHPVCRSLSSTGHRRITIHLCSGCLGLGLLPWCLLIIPDTVWRNASLSQLSASCRAAFCASFGIRLLVICPE</sequence>
<evidence type="ECO:0000256" key="1">
    <source>
        <dbReference type="SAM" id="Phobius"/>
    </source>
</evidence>
<name>A6IKH0_RAT</name>
<keyword evidence="1" id="KW-0812">Transmembrane</keyword>
<organism evidence="2 3">
    <name type="scientific">Rattus norvegicus</name>
    <name type="common">Rat</name>
    <dbReference type="NCBI Taxonomy" id="10116"/>
    <lineage>
        <taxon>Eukaryota</taxon>
        <taxon>Metazoa</taxon>
        <taxon>Chordata</taxon>
        <taxon>Craniata</taxon>
        <taxon>Vertebrata</taxon>
        <taxon>Euteleostomi</taxon>
        <taxon>Mammalia</taxon>
        <taxon>Eutheria</taxon>
        <taxon>Euarchontoglires</taxon>
        <taxon>Glires</taxon>
        <taxon>Rodentia</taxon>
        <taxon>Myomorpha</taxon>
        <taxon>Muroidea</taxon>
        <taxon>Muridae</taxon>
        <taxon>Murinae</taxon>
        <taxon>Rattus</taxon>
    </lineage>
</organism>
<evidence type="ECO:0000313" key="2">
    <source>
        <dbReference type="EMBL" id="EDM00234.1"/>
    </source>
</evidence>
<dbReference type="EMBL" id="CH473963">
    <property type="protein sequence ID" value="EDM00234.1"/>
    <property type="molecule type" value="Genomic_DNA"/>
</dbReference>
<keyword evidence="1" id="KW-1133">Transmembrane helix</keyword>
<reference evidence="3" key="1">
    <citation type="submission" date="2005-09" db="EMBL/GenBank/DDBJ databases">
        <authorList>
            <person name="Mural R.J."/>
            <person name="Li P.W."/>
            <person name="Adams M.D."/>
            <person name="Amanatides P.G."/>
            <person name="Baden-Tillson H."/>
            <person name="Barnstead M."/>
            <person name="Chin S.H."/>
            <person name="Dew I."/>
            <person name="Evans C.A."/>
            <person name="Ferriera S."/>
            <person name="Flanigan M."/>
            <person name="Fosler C."/>
            <person name="Glodek A."/>
            <person name="Gu Z."/>
            <person name="Holt R.A."/>
            <person name="Jennings D."/>
            <person name="Kraft C.L."/>
            <person name="Lu F."/>
            <person name="Nguyen T."/>
            <person name="Nusskern D.R."/>
            <person name="Pfannkoch C.M."/>
            <person name="Sitter C."/>
            <person name="Sutton G.G."/>
            <person name="Venter J.C."/>
            <person name="Wang Z."/>
            <person name="Woodage T."/>
            <person name="Zheng X.H."/>
            <person name="Zhong F."/>
        </authorList>
    </citation>
    <scope>NUCLEOTIDE SEQUENCE [LARGE SCALE GENOMIC DNA]</scope>
    <source>
        <strain>BN</strain>
        <strain evidence="3">Sprague-Dawley</strain>
    </source>
</reference>
<dbReference type="AlphaFoldDB" id="A6IKH0"/>
<protein>
    <submittedName>
        <fullName evidence="2">RCG36029</fullName>
    </submittedName>
</protein>
<feature type="transmembrane region" description="Helical" evidence="1">
    <location>
        <begin position="18"/>
        <end position="39"/>
    </location>
</feature>
<accession>A6IKH0</accession>
<proteinExistence type="predicted"/>
<evidence type="ECO:0000313" key="3">
    <source>
        <dbReference type="Proteomes" id="UP000234681"/>
    </source>
</evidence>
<keyword evidence="1" id="KW-0472">Membrane</keyword>